<accession>A0A0E9SMC7</accession>
<reference evidence="1" key="1">
    <citation type="submission" date="2014-11" db="EMBL/GenBank/DDBJ databases">
        <authorList>
            <person name="Amaro Gonzalez C."/>
        </authorList>
    </citation>
    <scope>NUCLEOTIDE SEQUENCE</scope>
</reference>
<proteinExistence type="predicted"/>
<evidence type="ECO:0000313" key="1">
    <source>
        <dbReference type="EMBL" id="JAH42377.1"/>
    </source>
</evidence>
<protein>
    <submittedName>
        <fullName evidence="1">Uncharacterized protein</fullName>
    </submittedName>
</protein>
<sequence>MISFICVLQLKRHCRNTFDVKLVQ</sequence>
<dbReference type="AlphaFoldDB" id="A0A0E9SMC7"/>
<dbReference type="EMBL" id="GBXM01066200">
    <property type="protein sequence ID" value="JAH42377.1"/>
    <property type="molecule type" value="Transcribed_RNA"/>
</dbReference>
<reference evidence="1" key="2">
    <citation type="journal article" date="2015" name="Fish Shellfish Immunol.">
        <title>Early steps in the European eel (Anguilla anguilla)-Vibrio vulnificus interaction in the gills: Role of the RtxA13 toxin.</title>
        <authorList>
            <person name="Callol A."/>
            <person name="Pajuelo D."/>
            <person name="Ebbesson L."/>
            <person name="Teles M."/>
            <person name="MacKenzie S."/>
            <person name="Amaro C."/>
        </authorList>
    </citation>
    <scope>NUCLEOTIDE SEQUENCE</scope>
</reference>
<name>A0A0E9SMC7_ANGAN</name>
<organism evidence="1">
    <name type="scientific">Anguilla anguilla</name>
    <name type="common">European freshwater eel</name>
    <name type="synonym">Muraena anguilla</name>
    <dbReference type="NCBI Taxonomy" id="7936"/>
    <lineage>
        <taxon>Eukaryota</taxon>
        <taxon>Metazoa</taxon>
        <taxon>Chordata</taxon>
        <taxon>Craniata</taxon>
        <taxon>Vertebrata</taxon>
        <taxon>Euteleostomi</taxon>
        <taxon>Actinopterygii</taxon>
        <taxon>Neopterygii</taxon>
        <taxon>Teleostei</taxon>
        <taxon>Anguilliformes</taxon>
        <taxon>Anguillidae</taxon>
        <taxon>Anguilla</taxon>
    </lineage>
</organism>